<evidence type="ECO:0000256" key="1">
    <source>
        <dbReference type="SAM" id="MobiDB-lite"/>
    </source>
</evidence>
<reference evidence="2 3" key="1">
    <citation type="submission" date="2015-10" db="EMBL/GenBank/DDBJ databases">
        <title>Full genome of DAOMC 229536 Phialocephala scopiformis, a fungal endophyte of spruce producing the potent anti-insectan compound rugulosin.</title>
        <authorList>
            <consortium name="DOE Joint Genome Institute"/>
            <person name="Walker A.K."/>
            <person name="Frasz S.L."/>
            <person name="Seifert K.A."/>
            <person name="Miller J.D."/>
            <person name="Mondo S.J."/>
            <person name="Labutti K."/>
            <person name="Lipzen A."/>
            <person name="Dockter R."/>
            <person name="Kennedy M."/>
            <person name="Grigoriev I.V."/>
            <person name="Spatafora J.W."/>
        </authorList>
    </citation>
    <scope>NUCLEOTIDE SEQUENCE [LARGE SCALE GENOMIC DNA]</scope>
    <source>
        <strain evidence="2 3">CBS 120377</strain>
    </source>
</reference>
<protein>
    <submittedName>
        <fullName evidence="2">Uncharacterized protein</fullName>
    </submittedName>
</protein>
<gene>
    <name evidence="2" type="ORF">LY89DRAFT_727614</name>
</gene>
<organism evidence="2 3">
    <name type="scientific">Mollisia scopiformis</name>
    <name type="common">Conifer needle endophyte fungus</name>
    <name type="synonym">Phialocephala scopiformis</name>
    <dbReference type="NCBI Taxonomy" id="149040"/>
    <lineage>
        <taxon>Eukaryota</taxon>
        <taxon>Fungi</taxon>
        <taxon>Dikarya</taxon>
        <taxon>Ascomycota</taxon>
        <taxon>Pezizomycotina</taxon>
        <taxon>Leotiomycetes</taxon>
        <taxon>Helotiales</taxon>
        <taxon>Mollisiaceae</taxon>
        <taxon>Mollisia</taxon>
    </lineage>
</organism>
<dbReference type="AlphaFoldDB" id="A0A194XX05"/>
<feature type="compositionally biased region" description="Polar residues" evidence="1">
    <location>
        <begin position="226"/>
        <end position="241"/>
    </location>
</feature>
<sequence length="347" mass="40491">MPSERTQQQSMQEPCQTLEYATLVCQLYQSLFPHQESWRFQLRIILSIMDQFLGPDIPQEQRKSNNEVLIESGLIEEILKFLDYFRDRERFLQSQCPVELGECETLDQVIQVLHRPKILESIMLVKSFVFLDDRLHFPSIWRRLWGGSVEALHMNMQSITQPQAREGEENRDDGNDNWKSSLPSHPKPSGFDRDVWLLREPDTFDILGSILYPGVFDAYISDNRQASRDASCSDPSRNTQMEWLPSERQGSTERPHLVDGTELCLPIRRRSSPTRQGSRRRRASNRALTRGPPLGRHHRRILAAQAAQQTQSRVIFLRALIRRTELERRSRTGHLKGKDRSMVQYIL</sequence>
<dbReference type="EMBL" id="KQ947404">
    <property type="protein sequence ID" value="KUJ24594.1"/>
    <property type="molecule type" value="Genomic_DNA"/>
</dbReference>
<evidence type="ECO:0000313" key="3">
    <source>
        <dbReference type="Proteomes" id="UP000070700"/>
    </source>
</evidence>
<dbReference type="Proteomes" id="UP000070700">
    <property type="component" value="Unassembled WGS sequence"/>
</dbReference>
<dbReference type="GeneID" id="28828901"/>
<name>A0A194XX05_MOLSC</name>
<feature type="compositionally biased region" description="Basic residues" evidence="1">
    <location>
        <begin position="267"/>
        <end position="284"/>
    </location>
</feature>
<feature type="compositionally biased region" description="Basic and acidic residues" evidence="1">
    <location>
        <begin position="165"/>
        <end position="176"/>
    </location>
</feature>
<accession>A0A194XX05</accession>
<feature type="region of interest" description="Disordered" evidence="1">
    <location>
        <begin position="226"/>
        <end position="297"/>
    </location>
</feature>
<feature type="compositionally biased region" description="Basic and acidic residues" evidence="1">
    <location>
        <begin position="250"/>
        <end position="259"/>
    </location>
</feature>
<dbReference type="RefSeq" id="XP_018078949.1">
    <property type="nucleotide sequence ID" value="XM_018219175.1"/>
</dbReference>
<proteinExistence type="predicted"/>
<feature type="region of interest" description="Disordered" evidence="1">
    <location>
        <begin position="160"/>
        <end position="186"/>
    </location>
</feature>
<evidence type="ECO:0000313" key="2">
    <source>
        <dbReference type="EMBL" id="KUJ24594.1"/>
    </source>
</evidence>
<keyword evidence="3" id="KW-1185">Reference proteome</keyword>
<dbReference type="InParanoid" id="A0A194XX05"/>
<dbReference type="KEGG" id="psco:LY89DRAFT_727614"/>